<accession>A0A1I7Y2Q6</accession>
<dbReference type="AlphaFoldDB" id="A0A1I7Y2Q6"/>
<proteinExistence type="predicted"/>
<protein>
    <submittedName>
        <fullName evidence="2">Uncharacterized protein</fullName>
    </submittedName>
</protein>
<name>A0A1I7Y2Q6_9BILA</name>
<evidence type="ECO:0000313" key="2">
    <source>
        <dbReference type="WBParaSite" id="L893_g12136.t1"/>
    </source>
</evidence>
<sequence>MFSTLLRDQHFCGISRATRGFVGVPLLPGYVCADLVVVKKKCARGRDVSTAPLRNRSLTPTRGCARWVGCWSRCSGTSSLDA</sequence>
<keyword evidence="1" id="KW-1185">Reference proteome</keyword>
<dbReference type="WBParaSite" id="L893_g12136.t1">
    <property type="protein sequence ID" value="L893_g12136.t1"/>
    <property type="gene ID" value="L893_g12136"/>
</dbReference>
<reference evidence="2" key="1">
    <citation type="submission" date="2016-11" db="UniProtKB">
        <authorList>
            <consortium name="WormBaseParasite"/>
        </authorList>
    </citation>
    <scope>IDENTIFICATION</scope>
</reference>
<organism evidence="1 2">
    <name type="scientific">Steinernema glaseri</name>
    <dbReference type="NCBI Taxonomy" id="37863"/>
    <lineage>
        <taxon>Eukaryota</taxon>
        <taxon>Metazoa</taxon>
        <taxon>Ecdysozoa</taxon>
        <taxon>Nematoda</taxon>
        <taxon>Chromadorea</taxon>
        <taxon>Rhabditida</taxon>
        <taxon>Tylenchina</taxon>
        <taxon>Panagrolaimomorpha</taxon>
        <taxon>Strongyloidoidea</taxon>
        <taxon>Steinernematidae</taxon>
        <taxon>Steinernema</taxon>
    </lineage>
</organism>
<evidence type="ECO:0000313" key="1">
    <source>
        <dbReference type="Proteomes" id="UP000095287"/>
    </source>
</evidence>
<dbReference type="Proteomes" id="UP000095287">
    <property type="component" value="Unplaced"/>
</dbReference>